<keyword evidence="2" id="KW-1185">Reference proteome</keyword>
<evidence type="ECO:0000313" key="1">
    <source>
        <dbReference type="EMBL" id="MQR02741.1"/>
    </source>
</evidence>
<dbReference type="Proteomes" id="UP000451565">
    <property type="component" value="Unassembled WGS sequence"/>
</dbReference>
<comment type="caution">
    <text evidence="1">The sequence shown here is derived from an EMBL/GenBank/DDBJ whole genome shotgun (WGS) entry which is preliminary data.</text>
</comment>
<sequence length="105" mass="11799">MKIATIPSASIIKELHEPETYDPAHLLDALIEKLGLKNDAALSRILSVTQTAISKIRHRQSPVGAAMLIRMHEESELTIAELRSLLGDRRKKFRIGTVYNKPKEN</sequence>
<name>A0A843YZK6_9BURK</name>
<organism evidence="1 2">
    <name type="scientific">Glaciimonas soli</name>
    <dbReference type="NCBI Taxonomy" id="2590999"/>
    <lineage>
        <taxon>Bacteria</taxon>
        <taxon>Pseudomonadati</taxon>
        <taxon>Pseudomonadota</taxon>
        <taxon>Betaproteobacteria</taxon>
        <taxon>Burkholderiales</taxon>
        <taxon>Oxalobacteraceae</taxon>
        <taxon>Glaciimonas</taxon>
    </lineage>
</organism>
<accession>A0A843YZK6</accession>
<reference evidence="1 2" key="1">
    <citation type="submission" date="2019-10" db="EMBL/GenBank/DDBJ databases">
        <title>Glaciimonas soli sp. nov., a psychrophilic bacterium isolated from the forest soil of a high elevation mountain in Taiwan.</title>
        <authorList>
            <person name="Wang L.-T."/>
            <person name="Shieh W.Y."/>
        </authorList>
    </citation>
    <scope>NUCLEOTIDE SEQUENCE [LARGE SCALE GENOMIC DNA]</scope>
    <source>
        <strain evidence="1 2">GS1</strain>
    </source>
</reference>
<dbReference type="OrthoDB" id="8757350at2"/>
<dbReference type="AlphaFoldDB" id="A0A843YZK6"/>
<proteinExistence type="predicted"/>
<evidence type="ECO:0008006" key="3">
    <source>
        <dbReference type="Google" id="ProtNLM"/>
    </source>
</evidence>
<evidence type="ECO:0000313" key="2">
    <source>
        <dbReference type="Proteomes" id="UP000451565"/>
    </source>
</evidence>
<dbReference type="EMBL" id="WINI01000015">
    <property type="protein sequence ID" value="MQR02741.1"/>
    <property type="molecule type" value="Genomic_DNA"/>
</dbReference>
<gene>
    <name evidence="1" type="ORF">GEV47_18845</name>
</gene>
<dbReference type="RefSeq" id="WP_153236362.1">
    <property type="nucleotide sequence ID" value="NZ_WINI01000015.1"/>
</dbReference>
<protein>
    <recommendedName>
        <fullName evidence="3">XRE family transcriptional regulator</fullName>
    </recommendedName>
</protein>